<dbReference type="GO" id="GO:0003677">
    <property type="term" value="F:DNA binding"/>
    <property type="evidence" value="ECO:0007669"/>
    <property type="project" value="UniProtKB-KW"/>
</dbReference>
<dbReference type="InterPro" id="IPR014146">
    <property type="entry name" value="LigD_ligase_dom"/>
</dbReference>
<dbReference type="OrthoDB" id="9802472at2"/>
<dbReference type="GO" id="GO:0005524">
    <property type="term" value="F:ATP binding"/>
    <property type="evidence" value="ECO:0007669"/>
    <property type="project" value="UniProtKB-KW"/>
</dbReference>
<dbReference type="InterPro" id="IPR012309">
    <property type="entry name" value="DNA_ligase_ATP-dep_C"/>
</dbReference>
<evidence type="ECO:0000256" key="6">
    <source>
        <dbReference type="ARBA" id="ARBA00022722"/>
    </source>
</evidence>
<keyword evidence="12" id="KW-0067">ATP-binding</keyword>
<dbReference type="CDD" id="cd07906">
    <property type="entry name" value="Adenylation_DNA_ligase_LigD_LigC"/>
    <property type="match status" value="1"/>
</dbReference>
<dbReference type="InterPro" id="IPR052171">
    <property type="entry name" value="NHEJ_LigD"/>
</dbReference>
<evidence type="ECO:0000313" key="23">
    <source>
        <dbReference type="Proteomes" id="UP000255297"/>
    </source>
</evidence>
<dbReference type="NCBIfam" id="TIGR02778">
    <property type="entry name" value="ligD_pol"/>
    <property type="match status" value="1"/>
</dbReference>
<dbReference type="SUPFAM" id="SSF56091">
    <property type="entry name" value="DNA ligase/mRNA capping enzyme, catalytic domain"/>
    <property type="match status" value="1"/>
</dbReference>
<keyword evidence="14" id="KW-0238">DNA-binding</keyword>
<dbReference type="RefSeq" id="WP_031563710.1">
    <property type="nucleotide sequence ID" value="NZ_CAAAIS010000004.1"/>
</dbReference>
<evidence type="ECO:0000256" key="3">
    <source>
        <dbReference type="ARBA" id="ARBA00022598"/>
    </source>
</evidence>
<gene>
    <name evidence="22" type="ORF">NCTC11532_02383</name>
</gene>
<dbReference type="PANTHER" id="PTHR42705">
    <property type="entry name" value="BIFUNCTIONAL NON-HOMOLOGOUS END JOINING PROTEIN LIGD"/>
    <property type="match status" value="1"/>
</dbReference>
<dbReference type="GO" id="GO:0006310">
    <property type="term" value="P:DNA recombination"/>
    <property type="evidence" value="ECO:0007669"/>
    <property type="project" value="UniProtKB-KW"/>
</dbReference>
<dbReference type="NCBIfam" id="NF004628">
    <property type="entry name" value="PRK05972.1"/>
    <property type="match status" value="1"/>
</dbReference>
<dbReference type="InterPro" id="IPR012310">
    <property type="entry name" value="DNA_ligase_ATP-dep_cent"/>
</dbReference>
<keyword evidence="10" id="KW-0378">Hydrolase</keyword>
<evidence type="ECO:0000313" key="22">
    <source>
        <dbReference type="EMBL" id="STY30388.1"/>
    </source>
</evidence>
<dbReference type="InterPro" id="IPR014143">
    <property type="entry name" value="NHEJ_ligase_prk"/>
</dbReference>
<comment type="catalytic activity">
    <reaction evidence="20">
        <text>ATP + (deoxyribonucleotide)n-3'-hydroxyl + 5'-phospho-(deoxyribonucleotide)m = (deoxyribonucleotide)n+m + AMP + diphosphate.</text>
        <dbReference type="EC" id="6.5.1.1"/>
    </reaction>
</comment>
<name>A0A378LTQ9_9GAMM</name>
<keyword evidence="9" id="KW-0227">DNA damage</keyword>
<keyword evidence="11" id="KW-0269">Exonuclease</keyword>
<keyword evidence="18" id="KW-0511">Multifunctional enzyme</keyword>
<evidence type="ECO:0000256" key="9">
    <source>
        <dbReference type="ARBA" id="ARBA00022763"/>
    </source>
</evidence>
<evidence type="ECO:0000256" key="13">
    <source>
        <dbReference type="ARBA" id="ARBA00022932"/>
    </source>
</evidence>
<dbReference type="CDD" id="cd07971">
    <property type="entry name" value="OBF_DNA_ligase_LigD"/>
    <property type="match status" value="1"/>
</dbReference>
<dbReference type="Pfam" id="PF21686">
    <property type="entry name" value="LigD_Prim-Pol"/>
    <property type="match status" value="1"/>
</dbReference>
<dbReference type="Gene3D" id="3.90.920.10">
    <property type="entry name" value="DNA primase, PRIM domain"/>
    <property type="match status" value="1"/>
</dbReference>
<keyword evidence="4" id="KW-0808">Transferase</keyword>
<dbReference type="EMBL" id="UGPB01000001">
    <property type="protein sequence ID" value="STY30388.1"/>
    <property type="molecule type" value="Genomic_DNA"/>
</dbReference>
<evidence type="ECO:0000256" key="2">
    <source>
        <dbReference type="ARBA" id="ARBA00012727"/>
    </source>
</evidence>
<evidence type="ECO:0000256" key="19">
    <source>
        <dbReference type="ARBA" id="ARBA00029943"/>
    </source>
</evidence>
<dbReference type="NCBIfam" id="TIGR02777">
    <property type="entry name" value="LigD_PE_dom"/>
    <property type="match status" value="1"/>
</dbReference>
<evidence type="ECO:0000256" key="1">
    <source>
        <dbReference type="ARBA" id="ARBA00001936"/>
    </source>
</evidence>
<dbReference type="AlphaFoldDB" id="A0A378LTQ9"/>
<dbReference type="InterPro" id="IPR014145">
    <property type="entry name" value="LigD_pol_dom"/>
</dbReference>
<dbReference type="GO" id="GO:0004527">
    <property type="term" value="F:exonuclease activity"/>
    <property type="evidence" value="ECO:0007669"/>
    <property type="project" value="UniProtKB-KW"/>
</dbReference>
<protein>
    <recommendedName>
        <fullName evidence="2">DNA ligase (ATP)</fullName>
        <ecNumber evidence="2">6.5.1.1</ecNumber>
    </recommendedName>
    <alternativeName>
        <fullName evidence="19">NHEJ DNA polymerase</fullName>
    </alternativeName>
</protein>
<dbReference type="InterPro" id="IPR014144">
    <property type="entry name" value="LigD_PE_domain"/>
</dbReference>
<evidence type="ECO:0000256" key="15">
    <source>
        <dbReference type="ARBA" id="ARBA00023172"/>
    </source>
</evidence>
<accession>A0A378LTQ9</accession>
<dbReference type="Gene3D" id="3.30.470.30">
    <property type="entry name" value="DNA ligase/mRNA capping enzyme"/>
    <property type="match status" value="1"/>
</dbReference>
<evidence type="ECO:0000256" key="8">
    <source>
        <dbReference type="ARBA" id="ARBA00022741"/>
    </source>
</evidence>
<dbReference type="Gene3D" id="3.30.1490.70">
    <property type="match status" value="1"/>
</dbReference>
<feature type="domain" description="ATP-dependent DNA ligase family profile" evidence="21">
    <location>
        <begin position="318"/>
        <end position="409"/>
    </location>
</feature>
<dbReference type="EC" id="6.5.1.1" evidence="2"/>
<keyword evidence="13" id="KW-0239">DNA-directed DNA polymerase</keyword>
<sequence>MGLSQYYKKRDFKKTPEPKGKLHQEHSRLYIIQKHAASHLHYDFRLELHGVLKSWAIPKGPCLDPHVKRLAMHVEDHPVEYGSFEGIIPKGEYGGGTVMLWDKGTWEPLDENAYKAYEKGHLRFKIHGEKLNGRWDLIRFKDEKHWFLIKYQDEYAESEENYDITRAQTKSVVSNYSMDEIAENYTHVWRDSGAQPVKSKKPKKKAIKKPTIILPEGLDKSNFPKFIPPQLATLVDKPPEGAQWAHEIKFDGYRILAFKNDEKVELKSRNNKDWTADLQPIADAVRQLPFKQIIVDGEVVVLDDRGRSNFQLLQNSLKNGKQAPFTYFLFDLLYFEGYDLRKLPLLERKAILKNVLTAEVPHLHYSDHIVKEGKELYEYSCDSALEGIISKRIDGIYQSKRSRDWLKIKCINRQEFVIGGYSLPKGGRSHFGSLFLGVYDKKGKLNYAGNVGTGFNERSLNEIYQLLLDKETQSNPFTSKPPGSNKAHWVRPELVCEVEFTEWTKDDHLRHPSFKGMRLDKKATEVVRELEIPLEEAKEEKENLPEPKSKSNIVLTNPDKILYPEDGITKSNLLDYYEAVADYILPYLRLRPLTLVRCPSDYNRCFYQRHYNKSTQKDLLPIEDPMDEDHERYIYLNNKDGLFGLVQMGVLEIHPWGSTIQHLEQPDIIIIDLDPAPDVPWSRVVQGAKEVRDYLAQYELTSFVKSTGGKGLHVVVPIIPEYDWEEVKEFTHVFVQFLEKLKPKEYISTMTKSKRSKKIFVDYLRNQRTATAVGVYSTRARLHAPVSTPLSWDELGDDIEDNSYTIKTLPKRLEQLREDPWKDFWTVKQSLRLDKLE</sequence>
<keyword evidence="3 22" id="KW-0436">Ligase</keyword>
<dbReference type="GO" id="GO:0006281">
    <property type="term" value="P:DNA repair"/>
    <property type="evidence" value="ECO:0007669"/>
    <property type="project" value="UniProtKB-KW"/>
</dbReference>
<dbReference type="GO" id="GO:0003887">
    <property type="term" value="F:DNA-directed DNA polymerase activity"/>
    <property type="evidence" value="ECO:0007669"/>
    <property type="project" value="UniProtKB-KW"/>
</dbReference>
<keyword evidence="17" id="KW-0464">Manganese</keyword>
<evidence type="ECO:0000256" key="10">
    <source>
        <dbReference type="ARBA" id="ARBA00022801"/>
    </source>
</evidence>
<evidence type="ECO:0000256" key="18">
    <source>
        <dbReference type="ARBA" id="ARBA00023268"/>
    </source>
</evidence>
<dbReference type="InterPro" id="IPR033651">
    <property type="entry name" value="PaeLigD_Pol-like"/>
</dbReference>
<dbReference type="SUPFAM" id="SSF50249">
    <property type="entry name" value="Nucleic acid-binding proteins"/>
    <property type="match status" value="1"/>
</dbReference>
<keyword evidence="23" id="KW-1185">Reference proteome</keyword>
<organism evidence="22 23">
    <name type="scientific">Legionella wadsworthii</name>
    <dbReference type="NCBI Taxonomy" id="28088"/>
    <lineage>
        <taxon>Bacteria</taxon>
        <taxon>Pseudomonadati</taxon>
        <taxon>Pseudomonadota</taxon>
        <taxon>Gammaproteobacteria</taxon>
        <taxon>Legionellales</taxon>
        <taxon>Legionellaceae</taxon>
        <taxon>Legionella</taxon>
    </lineage>
</organism>
<evidence type="ECO:0000256" key="5">
    <source>
        <dbReference type="ARBA" id="ARBA00022695"/>
    </source>
</evidence>
<dbReference type="Pfam" id="PF01068">
    <property type="entry name" value="DNA_ligase_A_M"/>
    <property type="match status" value="1"/>
</dbReference>
<evidence type="ECO:0000256" key="12">
    <source>
        <dbReference type="ARBA" id="ARBA00022840"/>
    </source>
</evidence>
<dbReference type="PANTHER" id="PTHR42705:SF2">
    <property type="entry name" value="BIFUNCTIONAL NON-HOMOLOGOUS END JOINING PROTEIN LIGD"/>
    <property type="match status" value="1"/>
</dbReference>
<keyword evidence="16" id="KW-0234">DNA repair</keyword>
<evidence type="ECO:0000256" key="20">
    <source>
        <dbReference type="ARBA" id="ARBA00034003"/>
    </source>
</evidence>
<evidence type="ECO:0000256" key="14">
    <source>
        <dbReference type="ARBA" id="ARBA00023125"/>
    </source>
</evidence>
<evidence type="ECO:0000256" key="16">
    <source>
        <dbReference type="ARBA" id="ARBA00023204"/>
    </source>
</evidence>
<dbReference type="PROSITE" id="PS50160">
    <property type="entry name" value="DNA_LIGASE_A3"/>
    <property type="match status" value="1"/>
</dbReference>
<reference evidence="22 23" key="1">
    <citation type="submission" date="2018-06" db="EMBL/GenBank/DDBJ databases">
        <authorList>
            <consortium name="Pathogen Informatics"/>
            <person name="Doyle S."/>
        </authorList>
    </citation>
    <scope>NUCLEOTIDE SEQUENCE [LARGE SCALE GENOMIC DNA]</scope>
    <source>
        <strain evidence="22 23">NCTC11532</strain>
    </source>
</reference>
<dbReference type="CDD" id="cd04862">
    <property type="entry name" value="PaeLigD_Pol_like"/>
    <property type="match status" value="1"/>
</dbReference>
<dbReference type="GO" id="GO:0003910">
    <property type="term" value="F:DNA ligase (ATP) activity"/>
    <property type="evidence" value="ECO:0007669"/>
    <property type="project" value="UniProtKB-EC"/>
</dbReference>
<evidence type="ECO:0000256" key="17">
    <source>
        <dbReference type="ARBA" id="ARBA00023211"/>
    </source>
</evidence>
<dbReference type="Gene3D" id="2.40.50.140">
    <property type="entry name" value="Nucleic acid-binding proteins"/>
    <property type="match status" value="1"/>
</dbReference>
<evidence type="ECO:0000256" key="4">
    <source>
        <dbReference type="ARBA" id="ARBA00022679"/>
    </source>
</evidence>
<comment type="cofactor">
    <cofactor evidence="1">
        <name>Mn(2+)</name>
        <dbReference type="ChEBI" id="CHEBI:29035"/>
    </cofactor>
</comment>
<evidence type="ECO:0000256" key="7">
    <source>
        <dbReference type="ARBA" id="ARBA00022723"/>
    </source>
</evidence>
<evidence type="ECO:0000256" key="11">
    <source>
        <dbReference type="ARBA" id="ARBA00022839"/>
    </source>
</evidence>
<dbReference type="Proteomes" id="UP000255297">
    <property type="component" value="Unassembled WGS sequence"/>
</dbReference>
<keyword evidence="6" id="KW-0540">Nuclease</keyword>
<evidence type="ECO:0000259" key="21">
    <source>
        <dbReference type="PROSITE" id="PS50160"/>
    </source>
</evidence>
<dbReference type="InterPro" id="IPR012340">
    <property type="entry name" value="NA-bd_OB-fold"/>
</dbReference>
<proteinExistence type="predicted"/>
<keyword evidence="7" id="KW-0479">Metal-binding</keyword>
<keyword evidence="15" id="KW-0233">DNA recombination</keyword>
<dbReference type="NCBIfam" id="TIGR02776">
    <property type="entry name" value="NHEJ_ligase_prk"/>
    <property type="match status" value="1"/>
</dbReference>
<dbReference type="Pfam" id="PF13298">
    <property type="entry name" value="LigD_N"/>
    <property type="match status" value="1"/>
</dbReference>
<dbReference type="STRING" id="1122170.GCA_000701265_02672"/>
<dbReference type="GO" id="GO:0046872">
    <property type="term" value="F:metal ion binding"/>
    <property type="evidence" value="ECO:0007669"/>
    <property type="project" value="UniProtKB-KW"/>
</dbReference>
<keyword evidence="8" id="KW-0547">Nucleotide-binding</keyword>
<dbReference type="Pfam" id="PF04679">
    <property type="entry name" value="DNA_ligase_A_C"/>
    <property type="match status" value="1"/>
</dbReference>
<keyword evidence="5" id="KW-0548">Nucleotidyltransferase</keyword>
<dbReference type="NCBIfam" id="TIGR02779">
    <property type="entry name" value="NHEJ_ligase_lig"/>
    <property type="match status" value="1"/>
</dbReference>